<dbReference type="EMBL" id="JADJNC010000006">
    <property type="protein sequence ID" value="MBK7422331.1"/>
    <property type="molecule type" value="Genomic_DNA"/>
</dbReference>
<evidence type="ECO:0000313" key="1">
    <source>
        <dbReference type="EMBL" id="MBK7422331.1"/>
    </source>
</evidence>
<gene>
    <name evidence="1" type="ORF">IPJ48_04115</name>
</gene>
<dbReference type="Pfam" id="PF06067">
    <property type="entry name" value="DUF932"/>
    <property type="match status" value="1"/>
</dbReference>
<proteinExistence type="predicted"/>
<name>A0A9D7FCL3_9RHOO</name>
<protein>
    <submittedName>
        <fullName evidence="1">DUF932 domain-containing protein</fullName>
    </submittedName>
</protein>
<comment type="caution">
    <text evidence="1">The sequence shown here is derived from an EMBL/GenBank/DDBJ whole genome shotgun (WGS) entry which is preliminary data.</text>
</comment>
<dbReference type="Proteomes" id="UP000886602">
    <property type="component" value="Unassembled WGS sequence"/>
</dbReference>
<dbReference type="NCBIfam" id="TIGR03299">
    <property type="entry name" value="LGT_TIGR03299"/>
    <property type="match status" value="1"/>
</dbReference>
<accession>A0A9D7FCL3</accession>
<dbReference type="AlphaFoldDB" id="A0A9D7FCL3"/>
<sequence>MAHNIGQMFYFGERPWHKLGEELKAPATLEQALAAGGLDWEVTLLPIVPAGEPESRIGHRVAVVRTDKKPGETGRVVGVVHPGFEPLQNRQGARMFDALMGKGKAIYHTGGYLKNGEVIWLLARLPSDIRVRGDDILETYLLFTNSHDGSVAIDIRLTTVRVVCQNTLSLALHQRDTAGKVFRRAHNGRYALLQEDARAFFDFSMRHSRETGNLFTRMANKPCTDKEFQDFLNQLMPDPGKPASADRNPAVQRAYETRMETIRANREQIVGVHREGIPEHKIPPAER</sequence>
<dbReference type="InterPro" id="IPR026325">
    <property type="entry name" value="DUF932"/>
</dbReference>
<organism evidence="1 2">
    <name type="scientific">Candidatus Propionivibrio dominans</name>
    <dbReference type="NCBI Taxonomy" id="2954373"/>
    <lineage>
        <taxon>Bacteria</taxon>
        <taxon>Pseudomonadati</taxon>
        <taxon>Pseudomonadota</taxon>
        <taxon>Betaproteobacteria</taxon>
        <taxon>Rhodocyclales</taxon>
        <taxon>Rhodocyclaceae</taxon>
        <taxon>Propionivibrio</taxon>
    </lineage>
</organism>
<reference evidence="1" key="1">
    <citation type="submission" date="2020-10" db="EMBL/GenBank/DDBJ databases">
        <title>Connecting structure to function with the recovery of over 1000 high-quality activated sludge metagenome-assembled genomes encoding full-length rRNA genes using long-read sequencing.</title>
        <authorList>
            <person name="Singleton C.M."/>
            <person name="Petriglieri F."/>
            <person name="Kristensen J.M."/>
            <person name="Kirkegaard R.H."/>
            <person name="Michaelsen T.Y."/>
            <person name="Andersen M.H."/>
            <person name="Karst S.M."/>
            <person name="Dueholm M.S."/>
            <person name="Nielsen P.H."/>
            <person name="Albertsen M."/>
        </authorList>
    </citation>
    <scope>NUCLEOTIDE SEQUENCE</scope>
    <source>
        <strain evidence="1">EsbW_18-Q3-R4-48_MAXAC.044</strain>
    </source>
</reference>
<evidence type="ECO:0000313" key="2">
    <source>
        <dbReference type="Proteomes" id="UP000886602"/>
    </source>
</evidence>
<dbReference type="InterPro" id="IPR017686">
    <property type="entry name" value="Phg/plasmid-like_prot"/>
</dbReference>